<keyword evidence="7" id="KW-1185">Reference proteome</keyword>
<accession>A0A0K1RDW9</accession>
<reference evidence="6 7" key="1">
    <citation type="submission" date="2015-08" db="EMBL/GenBank/DDBJ databases">
        <authorList>
            <person name="Babu N.S."/>
            <person name="Beckwith C.J."/>
            <person name="Beseler K.G."/>
            <person name="Brison A."/>
            <person name="Carone J.V."/>
            <person name="Caskin T.P."/>
            <person name="Diamond M."/>
            <person name="Durham M.E."/>
            <person name="Foxe J.M."/>
            <person name="Go M."/>
            <person name="Henderson B.A."/>
            <person name="Jones I.B."/>
            <person name="McGettigan J.A."/>
            <person name="Micheletti S.J."/>
            <person name="Nasrallah M.E."/>
            <person name="Ortiz D."/>
            <person name="Piller C.R."/>
            <person name="Privatt S.R."/>
            <person name="Schneider S.L."/>
            <person name="Sharp S."/>
            <person name="Smith T.C."/>
            <person name="Stanton J.D."/>
            <person name="Ullery H.E."/>
            <person name="Wilson R.J."/>
            <person name="Serrano M.G."/>
            <person name="Buck G."/>
            <person name="Lee V."/>
            <person name="Wang Y."/>
            <person name="Carvalho R."/>
            <person name="Voegtly L."/>
            <person name="Shi R."/>
            <person name="Duckworth R."/>
            <person name="Johnson A."/>
            <person name="Loviza R."/>
            <person name="Walstead R."/>
            <person name="Shah Z."/>
            <person name="Kiflezghi M."/>
            <person name="Wade K."/>
            <person name="Ball S.L."/>
            <person name="Bradley K.W."/>
            <person name="Asai D.J."/>
            <person name="Bowman C.A."/>
            <person name="Russell D.A."/>
            <person name="Pope W.H."/>
            <person name="Jacobs-Sera D."/>
            <person name="Hendrix R.W."/>
            <person name="Hatfull G.F."/>
        </authorList>
    </citation>
    <scope>NUCLEOTIDE SEQUENCE [LARGE SCALE GENOMIC DNA]</scope>
    <source>
        <strain evidence="6 7">PUDD_83A45</strain>
    </source>
</reference>
<evidence type="ECO:0000313" key="7">
    <source>
        <dbReference type="Proteomes" id="UP000060016"/>
    </source>
</evidence>
<evidence type="ECO:0000259" key="5">
    <source>
        <dbReference type="Pfam" id="PF25835"/>
    </source>
</evidence>
<feature type="region of interest" description="Disordered" evidence="1">
    <location>
        <begin position="710"/>
        <end position="745"/>
    </location>
</feature>
<dbReference type="STRING" id="156976.AK829_11180"/>
<proteinExistence type="predicted"/>
<feature type="compositionally biased region" description="Pro residues" evidence="1">
    <location>
        <begin position="90"/>
        <end position="114"/>
    </location>
</feature>
<dbReference type="Pfam" id="PF25835">
    <property type="entry name" value="Fn3_SaeA_5th"/>
    <property type="match status" value="1"/>
</dbReference>
<evidence type="ECO:0000256" key="1">
    <source>
        <dbReference type="SAM" id="MobiDB-lite"/>
    </source>
</evidence>
<feature type="domain" description="SaeA fourth Fn3-like" evidence="5">
    <location>
        <begin position="447"/>
        <end position="545"/>
    </location>
</feature>
<feature type="domain" description="SaeA second Fn3-like" evidence="3">
    <location>
        <begin position="251"/>
        <end position="322"/>
    </location>
</feature>
<dbReference type="Pfam" id="PF25832">
    <property type="entry name" value="Fn3_SaeA_2nd"/>
    <property type="match status" value="1"/>
</dbReference>
<sequence>MNEELLALNAWREQALSRGIDKQLLPSAFELGIFLRAKNDPEKWQDKPTLAMWGDSLTKLLQAVATGNFVKGTPLPDLFFKQATQAQPAQPAPEPVQPEPQPEPAQPKPEPKPQPARQEQSKPLNLRAEDFAERDVWTHSEPLRVEGGEVMVRARGDEEGTLEVSWVAPESGAKVRIFRLLSRDSIMNDNELEPNFGLLRTITAGRLWTDEADMDRAIRSYHVWLNEGDSEIEALRAEPKLVGVGVYVQPVHDLHVTFEDGRIYGSYAEIDGTESVEIFLLDNVHGRVQQFENENNLRGFQLTPKSTGRAYVFQARRKVGVHMSAYSDEQAVDVPAELTQITPQISLDGDRFTLSWDRPGAGEVRIYRSAEPVADGAAGQLVDADNLGEYGLQVGDWSNRLEPRDATEFATDWKSDAYSMYITAVNVVENQAMIGTTASWVRCGEAHDVRIFERVDEQLITFAWPEHAAGVEFFTADIYNTDNLDFSDPDAIQNNPSVQHLGRISENQYRRRGGYQVNLQVPSLLILMPYRSHQGKTVPGKPTVLNYPGLLKMSYEIVNEAPAGAPAQLSVRIHANNRADTFGQSFVLMAQEGTLPIDPTREELQLNVWRRAASFGAPSAERQYAEKIFDIREPFTRDRLSGQEMPGESFAIDMNQLYGRRNIFLRLFLYTPSGGYQRVYEQQSVGQGEHPQPVPVLLDPPLNQLYYSEEPPAQQYQQQYQQSEPQPETEQKESGGRFSLFRRKR</sequence>
<protein>
    <submittedName>
        <fullName evidence="6">Uncharacterized protein</fullName>
    </submittedName>
</protein>
<dbReference type="Pfam" id="PF25834">
    <property type="entry name" value="Fn3_SaeA_4th"/>
    <property type="match status" value="1"/>
</dbReference>
<dbReference type="InterPro" id="IPR058692">
    <property type="entry name" value="Fn3_SaeA_2nd"/>
</dbReference>
<gene>
    <name evidence="6" type="ORF">AK829_11180</name>
</gene>
<dbReference type="Pfam" id="PF25833">
    <property type="entry name" value="Fn3_SaeA_3rd"/>
    <property type="match status" value="1"/>
</dbReference>
<feature type="domain" description="SaeA first Fn3-like" evidence="2">
    <location>
        <begin position="155"/>
        <end position="246"/>
    </location>
</feature>
<dbReference type="Proteomes" id="UP000060016">
    <property type="component" value="Chromosome"/>
</dbReference>
<dbReference type="EMBL" id="CP012342">
    <property type="protein sequence ID" value="AKV59588.1"/>
    <property type="molecule type" value="Genomic_DNA"/>
</dbReference>
<dbReference type="InterPro" id="IPR058691">
    <property type="entry name" value="Fn3_SaeA_1st"/>
</dbReference>
<evidence type="ECO:0000259" key="3">
    <source>
        <dbReference type="Pfam" id="PF25833"/>
    </source>
</evidence>
<name>A0A0K1RDW9_9CORY</name>
<evidence type="ECO:0000259" key="4">
    <source>
        <dbReference type="Pfam" id="PF25834"/>
    </source>
</evidence>
<dbReference type="KEGG" id="crie:AK829_11180"/>
<dbReference type="InterPro" id="IPR058694">
    <property type="entry name" value="Fn3_SaeA_4th"/>
</dbReference>
<organism evidence="6 7">
    <name type="scientific">Corynebacterium riegelii</name>
    <dbReference type="NCBI Taxonomy" id="156976"/>
    <lineage>
        <taxon>Bacteria</taxon>
        <taxon>Bacillati</taxon>
        <taxon>Actinomycetota</taxon>
        <taxon>Actinomycetes</taxon>
        <taxon>Mycobacteriales</taxon>
        <taxon>Corynebacteriaceae</taxon>
        <taxon>Corynebacterium</taxon>
    </lineage>
</organism>
<feature type="region of interest" description="Disordered" evidence="1">
    <location>
        <begin position="84"/>
        <end position="128"/>
    </location>
</feature>
<evidence type="ECO:0000259" key="2">
    <source>
        <dbReference type="Pfam" id="PF25832"/>
    </source>
</evidence>
<dbReference type="AlphaFoldDB" id="A0A0K1RDW9"/>
<dbReference type="PATRIC" id="fig|156976.3.peg.2253"/>
<feature type="compositionally biased region" description="Low complexity" evidence="1">
    <location>
        <begin position="710"/>
        <end position="728"/>
    </location>
</feature>
<dbReference type="RefSeq" id="WP_052205933.1">
    <property type="nucleotide sequence ID" value="NZ_CP012342.1"/>
</dbReference>
<feature type="domain" description="SaeA third Fn3-like" evidence="4">
    <location>
        <begin position="346"/>
        <end position="437"/>
    </location>
</feature>
<dbReference type="InterPro" id="IPR058693">
    <property type="entry name" value="Fn3_SaeA_3rd"/>
</dbReference>
<evidence type="ECO:0000313" key="6">
    <source>
        <dbReference type="EMBL" id="AKV59588.1"/>
    </source>
</evidence>